<dbReference type="VEuPathDB" id="FungiDB:PSHT_13667"/>
<reference evidence="2" key="3">
    <citation type="journal article" date="2018" name="Mol. Plant Microbe Interact.">
        <title>Genome sequence resources for the wheat stripe rust pathogen (Puccinia striiformis f. sp. tritici) and the barley stripe rust pathogen (Puccinia striiformis f. sp. hordei).</title>
        <authorList>
            <person name="Xia C."/>
            <person name="Wang M."/>
            <person name="Yin C."/>
            <person name="Cornejo O.E."/>
            <person name="Hulbert S.H."/>
            <person name="Chen X."/>
        </authorList>
    </citation>
    <scope>NUCLEOTIDE SEQUENCE [LARGE SCALE GENOMIC DNA]</scope>
    <source>
        <strain evidence="2">93TX-2</strain>
    </source>
</reference>
<gene>
    <name evidence="1" type="ORF">PSHT_13667</name>
</gene>
<keyword evidence="2" id="KW-1185">Reference proteome</keyword>
<protein>
    <submittedName>
        <fullName evidence="1">Uncharacterized protein</fullName>
    </submittedName>
</protein>
<evidence type="ECO:0000313" key="2">
    <source>
        <dbReference type="Proteomes" id="UP000238274"/>
    </source>
</evidence>
<comment type="caution">
    <text evidence="1">The sequence shown here is derived from an EMBL/GenBank/DDBJ whole genome shotgun (WGS) entry which is preliminary data.</text>
</comment>
<evidence type="ECO:0000313" key="1">
    <source>
        <dbReference type="EMBL" id="POV99101.1"/>
    </source>
</evidence>
<reference evidence="2" key="2">
    <citation type="journal article" date="2018" name="BMC Genomics">
        <title>Genomic insights into host adaptation between the wheat stripe rust pathogen (Puccinia striiformis f. sp. tritici) and the barley stripe rust pathogen (Puccinia striiformis f. sp. hordei).</title>
        <authorList>
            <person name="Xia C."/>
            <person name="Wang M."/>
            <person name="Yin C."/>
            <person name="Cornejo O.E."/>
            <person name="Hulbert S.H."/>
            <person name="Chen X."/>
        </authorList>
    </citation>
    <scope>NUCLEOTIDE SEQUENCE [LARGE SCALE GENOMIC DNA]</scope>
    <source>
        <strain evidence="2">93TX-2</strain>
    </source>
</reference>
<dbReference type="EMBL" id="PKSM01000281">
    <property type="protein sequence ID" value="POV99101.1"/>
    <property type="molecule type" value="Genomic_DNA"/>
</dbReference>
<organism evidence="1 2">
    <name type="scientific">Puccinia striiformis</name>
    <dbReference type="NCBI Taxonomy" id="27350"/>
    <lineage>
        <taxon>Eukaryota</taxon>
        <taxon>Fungi</taxon>
        <taxon>Dikarya</taxon>
        <taxon>Basidiomycota</taxon>
        <taxon>Pucciniomycotina</taxon>
        <taxon>Pucciniomycetes</taxon>
        <taxon>Pucciniales</taxon>
        <taxon>Pucciniaceae</taxon>
        <taxon>Puccinia</taxon>
    </lineage>
</organism>
<dbReference type="VEuPathDB" id="FungiDB:PSTT_04575"/>
<reference evidence="1 2" key="1">
    <citation type="submission" date="2017-12" db="EMBL/GenBank/DDBJ databases">
        <title>Gene loss provides genomic basis for host adaptation in cereal stripe rust fungi.</title>
        <authorList>
            <person name="Xia C."/>
        </authorList>
    </citation>
    <scope>NUCLEOTIDE SEQUENCE [LARGE SCALE GENOMIC DNA]</scope>
    <source>
        <strain evidence="1 2">93TX-2</strain>
    </source>
</reference>
<dbReference type="AlphaFoldDB" id="A0A2S4UPF9"/>
<name>A0A2S4UPF9_9BASI</name>
<sequence>MNTQSLSKAYSSMLISIPLVRRNQEIKPIPLRHLPAQLLIYHEASPKRMQLQSLSMGWLASYKPLGINPDDVSSNEKQLHLPPSITNLQLAMFLYQEVHAKGASQLHAKEASQHEALSTFKIFRSDINTQIFTSIREKDFQLEWLHQQINKMHN</sequence>
<dbReference type="Proteomes" id="UP000238274">
    <property type="component" value="Unassembled WGS sequence"/>
</dbReference>
<proteinExistence type="predicted"/>
<accession>A0A2S4UPF9</accession>